<evidence type="ECO:0000256" key="3">
    <source>
        <dbReference type="ARBA" id="ARBA00007069"/>
    </source>
</evidence>
<feature type="domain" description="ABC transmembrane type-1" evidence="12">
    <location>
        <begin position="13"/>
        <end position="217"/>
    </location>
</feature>
<dbReference type="GO" id="GO:0015098">
    <property type="term" value="F:molybdate ion transmembrane transporter activity"/>
    <property type="evidence" value="ECO:0007669"/>
    <property type="project" value="UniProtKB-UniRule"/>
</dbReference>
<dbReference type="PATRIC" id="fig|199.248.peg.1699"/>
<dbReference type="AlphaFoldDB" id="A0A0M4TNB7"/>
<dbReference type="Proteomes" id="UP000066049">
    <property type="component" value="Chromosome"/>
</dbReference>
<evidence type="ECO:0000259" key="12">
    <source>
        <dbReference type="PROSITE" id="PS50928"/>
    </source>
</evidence>
<keyword evidence="4 10" id="KW-0813">Transport</keyword>
<evidence type="ECO:0000313" key="14">
    <source>
        <dbReference type="Proteomes" id="UP000066049"/>
    </source>
</evidence>
<keyword evidence="6 11" id="KW-0500">Molybdenum</keyword>
<evidence type="ECO:0000256" key="11">
    <source>
        <dbReference type="RuleBase" id="RU365097"/>
    </source>
</evidence>
<name>A0A0M4TNB7_9BACT</name>
<dbReference type="KEGG" id="ccoc:CCON33237_1646"/>
<reference evidence="14" key="1">
    <citation type="submission" date="2015-08" db="EMBL/GenBank/DDBJ databases">
        <title>Comparative genomics of the Campylobacter concisus group.</title>
        <authorList>
            <person name="Miller W.G."/>
            <person name="Yee E."/>
            <person name="Chapman M.H."/>
            <person name="Huynh S."/>
            <person name="Bono J.L."/>
            <person name="On S.L.W."/>
            <person name="St Leger J."/>
            <person name="Foster G."/>
            <person name="Parker C.T."/>
        </authorList>
    </citation>
    <scope>NUCLEOTIDE SEQUENCE [LARGE SCALE GENOMIC DNA]</scope>
    <source>
        <strain evidence="14">ATCC 33237</strain>
    </source>
</reference>
<evidence type="ECO:0000256" key="9">
    <source>
        <dbReference type="ARBA" id="ARBA00023136"/>
    </source>
</evidence>
<dbReference type="Gene3D" id="1.10.3720.10">
    <property type="entry name" value="MetI-like"/>
    <property type="match status" value="1"/>
</dbReference>
<dbReference type="PANTHER" id="PTHR30183">
    <property type="entry name" value="MOLYBDENUM TRANSPORT SYSTEM PERMEASE PROTEIN MODB"/>
    <property type="match status" value="1"/>
</dbReference>
<evidence type="ECO:0000256" key="5">
    <source>
        <dbReference type="ARBA" id="ARBA00022475"/>
    </source>
</evidence>
<keyword evidence="8 10" id="KW-1133">Transmembrane helix</keyword>
<evidence type="ECO:0000256" key="8">
    <source>
        <dbReference type="ARBA" id="ARBA00022989"/>
    </source>
</evidence>
<feature type="transmembrane region" description="Helical" evidence="10">
    <location>
        <begin position="90"/>
        <end position="117"/>
    </location>
</feature>
<evidence type="ECO:0000256" key="6">
    <source>
        <dbReference type="ARBA" id="ARBA00022505"/>
    </source>
</evidence>
<dbReference type="InterPro" id="IPR000515">
    <property type="entry name" value="MetI-like"/>
</dbReference>
<evidence type="ECO:0000256" key="10">
    <source>
        <dbReference type="RuleBase" id="RU363032"/>
    </source>
</evidence>
<feature type="transmembrane region" description="Helical" evidence="10">
    <location>
        <begin position="12"/>
        <end position="36"/>
    </location>
</feature>
<dbReference type="Pfam" id="PF00528">
    <property type="entry name" value="BPD_transp_1"/>
    <property type="match status" value="1"/>
</dbReference>
<organism evidence="13 14">
    <name type="scientific">Campylobacter concisus</name>
    <dbReference type="NCBI Taxonomy" id="199"/>
    <lineage>
        <taxon>Bacteria</taxon>
        <taxon>Pseudomonadati</taxon>
        <taxon>Campylobacterota</taxon>
        <taxon>Epsilonproteobacteria</taxon>
        <taxon>Campylobacterales</taxon>
        <taxon>Campylobacteraceae</taxon>
        <taxon>Campylobacter</taxon>
    </lineage>
</organism>
<dbReference type="EMBL" id="CP012541">
    <property type="protein sequence ID" value="ALF48294.1"/>
    <property type="molecule type" value="Genomic_DNA"/>
</dbReference>
<evidence type="ECO:0000256" key="4">
    <source>
        <dbReference type="ARBA" id="ARBA00022448"/>
    </source>
</evidence>
<dbReference type="PROSITE" id="PS50928">
    <property type="entry name" value="ABC_TM1"/>
    <property type="match status" value="1"/>
</dbReference>
<evidence type="ECO:0000256" key="7">
    <source>
        <dbReference type="ARBA" id="ARBA00022692"/>
    </source>
</evidence>
<dbReference type="PANTHER" id="PTHR30183:SF8">
    <property type="entry name" value="MOLYBDENUM TRANSPORT SYSTEM PERMEASE"/>
    <property type="match status" value="1"/>
</dbReference>
<dbReference type="GeneID" id="28663325"/>
<keyword evidence="5 11" id="KW-1003">Cell membrane</keyword>
<dbReference type="CDD" id="cd06261">
    <property type="entry name" value="TM_PBP2"/>
    <property type="match status" value="1"/>
</dbReference>
<evidence type="ECO:0000313" key="13">
    <source>
        <dbReference type="EMBL" id="ALF48294.1"/>
    </source>
</evidence>
<keyword evidence="7 10" id="KW-0812">Transmembrane</keyword>
<dbReference type="NCBIfam" id="TIGR02141">
    <property type="entry name" value="modB_ABC"/>
    <property type="match status" value="1"/>
</dbReference>
<proteinExistence type="inferred from homology"/>
<accession>A0A0M4TNB7</accession>
<dbReference type="InterPro" id="IPR011867">
    <property type="entry name" value="ModB_ABC"/>
</dbReference>
<dbReference type="RefSeq" id="WP_054197209.1">
    <property type="nucleotide sequence ID" value="NZ_CABMKQ010000018.1"/>
</dbReference>
<comment type="similarity">
    <text evidence="3 11">Belongs to the binding-protein-dependent transport system permease family. CysTW subfamily.</text>
</comment>
<gene>
    <name evidence="13" type="primary">modB</name>
    <name evidence="13" type="ORF">CCON33237_1646</name>
</gene>
<feature type="transmembrane region" description="Helical" evidence="10">
    <location>
        <begin position="138"/>
        <end position="161"/>
    </location>
</feature>
<dbReference type="SUPFAM" id="SSF161098">
    <property type="entry name" value="MetI-like"/>
    <property type="match status" value="1"/>
</dbReference>
<sequence length="225" mass="25171">MIDELKSIDYEPFWLSLKLSFITTFILFFACITLAYFMSQKKFFGKSFLESIISLPLVLPPSVLGFYLLIFLSPYSTFGKFIEEIFGVRLVFNFTGLVVASCIYSLPFMFGPIYAGLNSLKKSLFEASYSLGKNKLTTIFRVILPSIRSNLLTATVVSFAHTMGEFGVVLMIGGSVAGESKVASIAIFEAVEMLDYTKAHIYALLMLIISFFVLFVVYLLNSKKA</sequence>
<feature type="transmembrane region" description="Helical" evidence="10">
    <location>
        <begin position="201"/>
        <end position="220"/>
    </location>
</feature>
<comment type="subcellular location">
    <subcellularLocation>
        <location evidence="2 10">Cell membrane</location>
        <topology evidence="2 10">Multi-pass membrane protein</topology>
    </subcellularLocation>
</comment>
<dbReference type="InterPro" id="IPR035906">
    <property type="entry name" value="MetI-like_sf"/>
</dbReference>
<dbReference type="GO" id="GO:0005886">
    <property type="term" value="C:plasma membrane"/>
    <property type="evidence" value="ECO:0007669"/>
    <property type="project" value="UniProtKB-SubCell"/>
</dbReference>
<comment type="function">
    <text evidence="1 11">Part of the binding-protein-dependent transport system for molybdenum; probably responsible for the translocation of the substrate across the membrane.</text>
</comment>
<feature type="transmembrane region" description="Helical" evidence="10">
    <location>
        <begin position="48"/>
        <end position="70"/>
    </location>
</feature>
<keyword evidence="9 10" id="KW-0472">Membrane</keyword>
<evidence type="ECO:0000256" key="1">
    <source>
        <dbReference type="ARBA" id="ARBA00002949"/>
    </source>
</evidence>
<dbReference type="PROSITE" id="PS51257">
    <property type="entry name" value="PROKAR_LIPOPROTEIN"/>
    <property type="match status" value="1"/>
</dbReference>
<evidence type="ECO:0000256" key="2">
    <source>
        <dbReference type="ARBA" id="ARBA00004651"/>
    </source>
</evidence>
<protein>
    <recommendedName>
        <fullName evidence="11">Molybdenum transport system permease</fullName>
    </recommendedName>
</protein>